<evidence type="ECO:0000256" key="13">
    <source>
        <dbReference type="SAM" id="MobiDB-lite"/>
    </source>
</evidence>
<proteinExistence type="inferred from homology"/>
<dbReference type="GO" id="GO:0008270">
    <property type="term" value="F:zinc ion binding"/>
    <property type="evidence" value="ECO:0007669"/>
    <property type="project" value="UniProtKB-KW"/>
</dbReference>
<keyword evidence="16" id="KW-1185">Reference proteome</keyword>
<dbReference type="InterPro" id="IPR013087">
    <property type="entry name" value="Znf_C2H2_type"/>
</dbReference>
<feature type="domain" description="C2H2-type" evidence="14">
    <location>
        <begin position="694"/>
        <end position="721"/>
    </location>
</feature>
<feature type="region of interest" description="Disordered" evidence="13">
    <location>
        <begin position="1259"/>
        <end position="1290"/>
    </location>
</feature>
<dbReference type="GO" id="GO:0000978">
    <property type="term" value="F:RNA polymerase II cis-regulatory region sequence-specific DNA binding"/>
    <property type="evidence" value="ECO:0007669"/>
    <property type="project" value="TreeGrafter"/>
</dbReference>
<name>A0AA97KVD1_EUBMA</name>
<dbReference type="FunFam" id="3.30.160.60:FF:000193">
    <property type="entry name" value="Zinc finger protein 300"/>
    <property type="match status" value="1"/>
</dbReference>
<feature type="domain" description="C2H2-type" evidence="14">
    <location>
        <begin position="584"/>
        <end position="611"/>
    </location>
</feature>
<feature type="domain" description="C2H2-type" evidence="14">
    <location>
        <begin position="666"/>
        <end position="693"/>
    </location>
</feature>
<feature type="domain" description="C2H2-type" evidence="14">
    <location>
        <begin position="1231"/>
        <end position="1259"/>
    </location>
</feature>
<feature type="compositionally biased region" description="Basic and acidic residues" evidence="13">
    <location>
        <begin position="714"/>
        <end position="726"/>
    </location>
</feature>
<dbReference type="FunFam" id="3.30.160.60:FF:000414">
    <property type="entry name" value="Zinc finger protein 398"/>
    <property type="match status" value="1"/>
</dbReference>
<evidence type="ECO:0000259" key="14">
    <source>
        <dbReference type="PROSITE" id="PS50157"/>
    </source>
</evidence>
<evidence type="ECO:0000256" key="5">
    <source>
        <dbReference type="ARBA" id="ARBA00022737"/>
    </source>
</evidence>
<feature type="region of interest" description="Disordered" evidence="13">
    <location>
        <begin position="1067"/>
        <end position="1112"/>
    </location>
</feature>
<feature type="region of interest" description="Disordered" evidence="13">
    <location>
        <begin position="516"/>
        <end position="550"/>
    </location>
</feature>
<comment type="function">
    <text evidence="1">May be involved in transcriptional regulation.</text>
</comment>
<evidence type="ECO:0000256" key="9">
    <source>
        <dbReference type="ARBA" id="ARBA00023125"/>
    </source>
</evidence>
<feature type="compositionally biased region" description="Basic residues" evidence="13">
    <location>
        <begin position="516"/>
        <end position="533"/>
    </location>
</feature>
<dbReference type="Pfam" id="PF00096">
    <property type="entry name" value="zf-C2H2"/>
    <property type="match status" value="10"/>
</dbReference>
<feature type="compositionally biased region" description="Basic residues" evidence="13">
    <location>
        <begin position="832"/>
        <end position="846"/>
    </location>
</feature>
<feature type="domain" description="C2H2-type" evidence="14">
    <location>
        <begin position="1175"/>
        <end position="1202"/>
    </location>
</feature>
<feature type="domain" description="C2H2-type" evidence="14">
    <location>
        <begin position="286"/>
        <end position="313"/>
    </location>
</feature>
<feature type="region of interest" description="Disordered" evidence="13">
    <location>
        <begin position="811"/>
        <end position="874"/>
    </location>
</feature>
<evidence type="ECO:0000256" key="12">
    <source>
        <dbReference type="PROSITE-ProRule" id="PRU00042"/>
    </source>
</evidence>
<comment type="subcellular location">
    <subcellularLocation>
        <location evidence="2">Nucleus</location>
    </subcellularLocation>
</comment>
<evidence type="ECO:0000313" key="17">
    <source>
        <dbReference type="RefSeq" id="XP_054832399.1"/>
    </source>
</evidence>
<dbReference type="GO" id="GO:0005634">
    <property type="term" value="C:nucleus"/>
    <property type="evidence" value="ECO:0007669"/>
    <property type="project" value="UniProtKB-SubCell"/>
</dbReference>
<evidence type="ECO:0000259" key="15">
    <source>
        <dbReference type="PROSITE" id="PS50805"/>
    </source>
</evidence>
<dbReference type="PANTHER" id="PTHR24384:SF189">
    <property type="entry name" value="C2H2-TYPE DOMAIN-CONTAINING PROTEIN-RELATED"/>
    <property type="match status" value="1"/>
</dbReference>
<protein>
    <submittedName>
        <fullName evidence="17">Zinc finger protein 84-like</fullName>
    </submittedName>
</protein>
<dbReference type="InterPro" id="IPR036236">
    <property type="entry name" value="Znf_C2H2_sf"/>
</dbReference>
<dbReference type="GeneID" id="129327670"/>
<dbReference type="KEGG" id="emc:129327670"/>
<dbReference type="RefSeq" id="XP_054832399.1">
    <property type="nucleotide sequence ID" value="XM_054976424.1"/>
</dbReference>
<dbReference type="Gene3D" id="3.30.160.60">
    <property type="entry name" value="Classic Zinc Finger"/>
    <property type="match status" value="15"/>
</dbReference>
<keyword evidence="5" id="KW-0677">Repeat</keyword>
<feature type="region of interest" description="Disordered" evidence="13">
    <location>
        <begin position="426"/>
        <end position="446"/>
    </location>
</feature>
<dbReference type="PROSITE" id="PS50805">
    <property type="entry name" value="KRAB"/>
    <property type="match status" value="1"/>
</dbReference>
<gene>
    <name evidence="17" type="primary">LOC129327670</name>
</gene>
<dbReference type="FunFam" id="3.30.160.60:FF:000446">
    <property type="entry name" value="Zinc finger protein"/>
    <property type="match status" value="1"/>
</dbReference>
<feature type="domain" description="C2H2-type" evidence="14">
    <location>
        <begin position="1119"/>
        <end position="1146"/>
    </location>
</feature>
<evidence type="ECO:0000256" key="8">
    <source>
        <dbReference type="ARBA" id="ARBA00023015"/>
    </source>
</evidence>
<dbReference type="FunFam" id="3.30.160.60:FF:002343">
    <property type="entry name" value="Zinc finger protein 33A"/>
    <property type="match status" value="1"/>
</dbReference>
<feature type="domain" description="C2H2-type" evidence="14">
    <location>
        <begin position="612"/>
        <end position="639"/>
    </location>
</feature>
<dbReference type="InterPro" id="IPR001909">
    <property type="entry name" value="KRAB"/>
</dbReference>
<feature type="domain" description="C2H2-type" evidence="14">
    <location>
        <begin position="387"/>
        <end position="414"/>
    </location>
</feature>
<feature type="domain" description="C2H2-type" evidence="14">
    <location>
        <begin position="472"/>
        <end position="499"/>
    </location>
</feature>
<feature type="domain" description="C2H2-type" evidence="14">
    <location>
        <begin position="180"/>
        <end position="207"/>
    </location>
</feature>
<evidence type="ECO:0000256" key="2">
    <source>
        <dbReference type="ARBA" id="ARBA00004123"/>
    </source>
</evidence>
<feature type="domain" description="C2H2-type" evidence="14">
    <location>
        <begin position="258"/>
        <end position="285"/>
    </location>
</feature>
<dbReference type="SMART" id="SM00355">
    <property type="entry name" value="ZnF_C2H2"/>
    <property type="match status" value="17"/>
</dbReference>
<feature type="compositionally biased region" description="Polar residues" evidence="13">
    <location>
        <begin position="426"/>
        <end position="438"/>
    </location>
</feature>
<feature type="domain" description="C2H2-type" evidence="14">
    <location>
        <begin position="1203"/>
        <end position="1230"/>
    </location>
</feature>
<feature type="compositionally biased region" description="Polar residues" evidence="13">
    <location>
        <begin position="731"/>
        <end position="742"/>
    </location>
</feature>
<dbReference type="PROSITE" id="PS00028">
    <property type="entry name" value="ZINC_FINGER_C2H2_1"/>
    <property type="match status" value="16"/>
</dbReference>
<dbReference type="FunFam" id="3.30.160.60:FF:000624">
    <property type="entry name" value="zinc finger protein 697"/>
    <property type="match status" value="2"/>
</dbReference>
<accession>A0AA97KVD1</accession>
<feature type="region of interest" description="Disordered" evidence="13">
    <location>
        <begin position="714"/>
        <end position="770"/>
    </location>
</feature>
<dbReference type="FunFam" id="3.30.160.60:FF:000630">
    <property type="entry name" value="Zinc finger protein 180"/>
    <property type="match status" value="1"/>
</dbReference>
<feature type="compositionally biased region" description="Polar residues" evidence="13">
    <location>
        <begin position="101"/>
        <end position="111"/>
    </location>
</feature>
<keyword evidence="10" id="KW-0804">Transcription</keyword>
<keyword evidence="6 12" id="KW-0863">Zinc-finger</keyword>
<evidence type="ECO:0000313" key="16">
    <source>
        <dbReference type="Proteomes" id="UP001190640"/>
    </source>
</evidence>
<dbReference type="FunFam" id="3.30.160.60:FF:000620">
    <property type="entry name" value="Zinc finger protein 263"/>
    <property type="match status" value="1"/>
</dbReference>
<dbReference type="SUPFAM" id="SSF57667">
    <property type="entry name" value="beta-beta-alpha zinc fingers"/>
    <property type="match status" value="10"/>
</dbReference>
<feature type="domain" description="C2H2-type" evidence="14">
    <location>
        <begin position="359"/>
        <end position="386"/>
    </location>
</feature>
<feature type="compositionally biased region" description="Basic residues" evidence="13">
    <location>
        <begin position="856"/>
        <end position="873"/>
    </location>
</feature>
<keyword evidence="4" id="KW-0479">Metal-binding</keyword>
<dbReference type="FunFam" id="3.30.160.60:FF:000123">
    <property type="entry name" value="transcriptional repressor CTCF isoform X1"/>
    <property type="match status" value="1"/>
</dbReference>
<feature type="domain" description="C2H2-type" evidence="14">
    <location>
        <begin position="1147"/>
        <end position="1174"/>
    </location>
</feature>
<evidence type="ECO:0000256" key="3">
    <source>
        <dbReference type="ARBA" id="ARBA00006991"/>
    </source>
</evidence>
<evidence type="ECO:0000256" key="1">
    <source>
        <dbReference type="ARBA" id="ARBA00003767"/>
    </source>
</evidence>
<evidence type="ECO:0000256" key="10">
    <source>
        <dbReference type="ARBA" id="ARBA00023163"/>
    </source>
</evidence>
<dbReference type="FunFam" id="3.30.160.60:FF:000097">
    <property type="entry name" value="Zinc finger protein"/>
    <property type="match status" value="1"/>
</dbReference>
<dbReference type="InterPro" id="IPR050752">
    <property type="entry name" value="C2H2-ZF_domain"/>
</dbReference>
<evidence type="ECO:0000256" key="4">
    <source>
        <dbReference type="ARBA" id="ARBA00022723"/>
    </source>
</evidence>
<sequence length="1290" mass="148421">MEVPEAFVEVTVRSNEGQCSLVGRRQRVLYKNVMQENSVASLGGLPVRSAELLTRLERGEEAWVPDLQSSDESADEGPVKPTLKRLPKGGMWWGRYRSPVTYPSSDSSNSDGELESEAEEEKHQRGGQRLIILHRNLLVSSRGNGLQNPKVRDTSKNGPQLKKHSEGATTERPTLGDRRSTCPDCGQTFKSKLSLSNHQRKHTRERPYKCSRCGEKFVAKKVLAAHQMSHAEEKGYKHPSSMKITMKLQTVLPENRPYKCTQCEKSFKVKDHLVQHEKIHSKERPHKCPSCGKGFVRKEHLTRHQEIHRRQENNTFPKTVKLARTNLDEPVAPKKKPSVVLEKTVALNTRHQKFSINRFKCRFCGRCLRAKTLLVDHERSHREKRRYKCSHCNKSFYHKNNFQRHKNIHLRRQPDCKPSKRMKQLSAKSCPSDSGNFHTSEDPSKTSIDRKIITRSFNRAQHLKLLTKKKVFKCQYCGKCVSTSSSLVNHERIHRGKKPYKCQDCEESFHQKHHLDRHLVTHTRRKPSKHSKNLRGLNVKSSPPVRGKINTGLKPYKGLINEHIVTRNSHFTRQLKIHTEDKLYKCQFCGKVKRTKNSLLSHERNHKGAKPYICLECGKRFSQKNYLGCHQRSHMRKKPDECLDKNLTAENASLSCGSPQETNLPYLCLKCGKSFDEKYYLSRHERIHTGTKPFKCATCGKGFIQNWHLKRHEQTHLKERDHKQPAESEENQLFSTTNNGISSEKKDPRDPPVNVNEQTTSGIGERNATPDLKVAETELLAVLEGCEVGLSNGIEQGDMTIEAEINHQALSRKNKRKQQNQREAEGSINQLLKRRSERARNKHNKPSKNDLSQRVRQTKRSKKNSLQHLKKEKVHAGWPLGLQANAVRKSKRETQLVGKRSRSCFCQQEEPEMTPGSKYKNSQTCRKEISHQKEQQANVSSDMSKRTLKSCKPRKAFLGQQYQKMFSGESKMEAAESPVGGASACAEQQTEQQKVRRKKVRGNSQNCVEESEAVDNRKRQALRRLPKSNPEKSCQRMQAINELKSTALQGLGTASANWQPEAQLTSLKTVEKLPPQSCKKAQTSDDQQEKTMEKEPETSASEKEIAVRHRRPEKRQFKHVCKKCNKSFRSKANLVIHGKNHTGHRPFQCTQCEKSFYALPTLNIHMRIHTGEKPYQCSECSFRCNVSSNLSRHKKTHTRVRPHACHLCEKRFWFSHSLFIHLKDHLEEEPYKCSDCGRVFTQENFLKLHRRFKHSSEVVEGPEEEQRLHSPGDFSLCEDSQGACSEQQSK</sequence>
<dbReference type="SMART" id="SM00349">
    <property type="entry name" value="KRAB"/>
    <property type="match status" value="1"/>
</dbReference>
<feature type="compositionally biased region" description="Basic and acidic residues" evidence="13">
    <location>
        <begin position="1087"/>
        <end position="1107"/>
    </location>
</feature>
<feature type="region of interest" description="Disordered" evidence="13">
    <location>
        <begin position="141"/>
        <end position="183"/>
    </location>
</feature>
<evidence type="ECO:0000256" key="6">
    <source>
        <dbReference type="ARBA" id="ARBA00022771"/>
    </source>
</evidence>
<keyword evidence="8" id="KW-0805">Transcription regulation</keyword>
<feature type="domain" description="C2H2-type" evidence="14">
    <location>
        <begin position="500"/>
        <end position="527"/>
    </location>
</feature>
<reference evidence="17" key="1">
    <citation type="submission" date="2025-08" db="UniProtKB">
        <authorList>
            <consortium name="RefSeq"/>
        </authorList>
    </citation>
    <scope>IDENTIFICATION</scope>
    <source>
        <tissue evidence="17">Blood</tissue>
    </source>
</reference>
<feature type="region of interest" description="Disordered" evidence="13">
    <location>
        <begin position="993"/>
        <end position="1033"/>
    </location>
</feature>
<feature type="domain" description="KRAB" evidence="15">
    <location>
        <begin position="5"/>
        <end position="75"/>
    </location>
</feature>
<dbReference type="Proteomes" id="UP001190640">
    <property type="component" value="Chromosome 4"/>
</dbReference>
<feature type="domain" description="C2H2-type" evidence="14">
    <location>
        <begin position="208"/>
        <end position="235"/>
    </location>
</feature>
<comment type="similarity">
    <text evidence="3">Belongs to the krueppel C2H2-type zinc-finger protein family.</text>
</comment>
<dbReference type="GO" id="GO:0000981">
    <property type="term" value="F:DNA-binding transcription factor activity, RNA polymerase II-specific"/>
    <property type="evidence" value="ECO:0007669"/>
    <property type="project" value="TreeGrafter"/>
</dbReference>
<feature type="region of interest" description="Disordered" evidence="13">
    <location>
        <begin position="64"/>
        <end position="127"/>
    </location>
</feature>
<evidence type="ECO:0000256" key="7">
    <source>
        <dbReference type="ARBA" id="ARBA00022833"/>
    </source>
</evidence>
<organism evidence="16 17">
    <name type="scientific">Eublepharis macularius</name>
    <name type="common">Leopard gecko</name>
    <name type="synonym">Cyrtodactylus macularius</name>
    <dbReference type="NCBI Taxonomy" id="481883"/>
    <lineage>
        <taxon>Eukaryota</taxon>
        <taxon>Metazoa</taxon>
        <taxon>Chordata</taxon>
        <taxon>Craniata</taxon>
        <taxon>Vertebrata</taxon>
        <taxon>Euteleostomi</taxon>
        <taxon>Lepidosauria</taxon>
        <taxon>Squamata</taxon>
        <taxon>Bifurcata</taxon>
        <taxon>Gekkota</taxon>
        <taxon>Eublepharidae</taxon>
        <taxon>Eublepharinae</taxon>
        <taxon>Eublepharis</taxon>
    </lineage>
</organism>
<keyword evidence="7" id="KW-0862">Zinc</keyword>
<keyword evidence="9" id="KW-0238">DNA-binding</keyword>
<keyword evidence="11" id="KW-0539">Nucleus</keyword>
<dbReference type="PROSITE" id="PS50157">
    <property type="entry name" value="ZINC_FINGER_C2H2_2"/>
    <property type="match status" value="17"/>
</dbReference>
<dbReference type="PANTHER" id="PTHR24384">
    <property type="entry name" value="FINGER PUTATIVE TRANSCRIPTION FACTOR FAMILY-RELATED"/>
    <property type="match status" value="1"/>
</dbReference>
<evidence type="ECO:0000256" key="11">
    <source>
        <dbReference type="ARBA" id="ARBA00023242"/>
    </source>
</evidence>